<protein>
    <recommendedName>
        <fullName evidence="3">Protein kinase domain-containing protein</fullName>
    </recommendedName>
</protein>
<dbReference type="HOGENOM" id="CLU_054599_0_0_1"/>
<evidence type="ECO:0008006" key="3">
    <source>
        <dbReference type="Google" id="ProtNLM"/>
    </source>
</evidence>
<dbReference type="GeneID" id="11511344"/>
<dbReference type="RefSeq" id="XP_003665584.1">
    <property type="nucleotide sequence ID" value="XM_003665536.1"/>
</dbReference>
<organism evidence="1 2">
    <name type="scientific">Thermothelomyces thermophilus (strain ATCC 42464 / BCRC 31852 / DSM 1799)</name>
    <name type="common">Sporotrichum thermophile</name>
    <dbReference type="NCBI Taxonomy" id="573729"/>
    <lineage>
        <taxon>Eukaryota</taxon>
        <taxon>Fungi</taxon>
        <taxon>Dikarya</taxon>
        <taxon>Ascomycota</taxon>
        <taxon>Pezizomycotina</taxon>
        <taxon>Sordariomycetes</taxon>
        <taxon>Sordariomycetidae</taxon>
        <taxon>Sordariales</taxon>
        <taxon>Chaetomiaceae</taxon>
        <taxon>Thermothelomyces</taxon>
    </lineage>
</organism>
<gene>
    <name evidence="1" type="ORF">MYCTH_2309491</name>
</gene>
<dbReference type="Proteomes" id="UP000007322">
    <property type="component" value="Chromosome 5"/>
</dbReference>
<name>G2QIG5_THET4</name>
<dbReference type="InterPro" id="IPR011009">
    <property type="entry name" value="Kinase-like_dom_sf"/>
</dbReference>
<dbReference type="STRING" id="573729.G2QIG5"/>
<dbReference type="SUPFAM" id="SSF56112">
    <property type="entry name" value="Protein kinase-like (PK-like)"/>
    <property type="match status" value="1"/>
</dbReference>
<dbReference type="KEGG" id="mtm:MYCTH_2309491"/>
<dbReference type="eggNOG" id="ENOG502RMYH">
    <property type="taxonomic scope" value="Eukaryota"/>
</dbReference>
<accession>G2QIG5</accession>
<proteinExistence type="predicted"/>
<dbReference type="EMBL" id="CP003006">
    <property type="protein sequence ID" value="AEO60339.1"/>
    <property type="molecule type" value="Genomic_DNA"/>
</dbReference>
<dbReference type="OrthoDB" id="4570525at2759"/>
<sequence length="358" mass="40535">MATAFNPTPYQEGESLVLHVCESYSRNLPSRLTATISEVLSETMSVVLAVTIQTRHGSSIRCVLKLYDRRFGSCLRYVLDKRTAPHTRESEAVFEAFVRRGMMPGFLRYVRDRNETEDYAVAAWEFLDEPNHADGLAKYEATLWRDCIEHFECETKAYSRLADCQGRLVPRVLAHVSLSTTPLAPMPPEAAPYFEVKGILLECIDGFCLEDLTRATPLPRNLKTWQQLIQSAADAAHEINQRGIIMDDCAPRNVVVDEQSHTPRIIDLAQCRFKDELVAQWYKREWHEEEGWDPDVEYWEQAMSTHNPGAIGAVMVTLVQKKTGVKLPITYPDYRAMIAGIRRRKAEAAVAGVAKSTA</sequence>
<evidence type="ECO:0000313" key="2">
    <source>
        <dbReference type="Proteomes" id="UP000007322"/>
    </source>
</evidence>
<reference evidence="1 2" key="1">
    <citation type="journal article" date="2011" name="Nat. Biotechnol.">
        <title>Comparative genomic analysis of the thermophilic biomass-degrading fungi Myceliophthora thermophila and Thielavia terrestris.</title>
        <authorList>
            <person name="Berka R.M."/>
            <person name="Grigoriev I.V."/>
            <person name="Otillar R."/>
            <person name="Salamov A."/>
            <person name="Grimwood J."/>
            <person name="Reid I."/>
            <person name="Ishmael N."/>
            <person name="John T."/>
            <person name="Darmond C."/>
            <person name="Moisan M.-C."/>
            <person name="Henrissat B."/>
            <person name="Coutinho P.M."/>
            <person name="Lombard V."/>
            <person name="Natvig D.O."/>
            <person name="Lindquist E."/>
            <person name="Schmutz J."/>
            <person name="Lucas S."/>
            <person name="Harris P."/>
            <person name="Powlowski J."/>
            <person name="Bellemare A."/>
            <person name="Taylor D."/>
            <person name="Butler G."/>
            <person name="de Vries R.P."/>
            <person name="Allijn I.E."/>
            <person name="van den Brink J."/>
            <person name="Ushinsky S."/>
            <person name="Storms R."/>
            <person name="Powell A.J."/>
            <person name="Paulsen I.T."/>
            <person name="Elbourne L.D.H."/>
            <person name="Baker S.E."/>
            <person name="Magnuson J."/>
            <person name="LaBoissiere S."/>
            <person name="Clutterbuck A.J."/>
            <person name="Martinez D."/>
            <person name="Wogulis M."/>
            <person name="de Leon A.L."/>
            <person name="Rey M.W."/>
            <person name="Tsang A."/>
        </authorList>
    </citation>
    <scope>NUCLEOTIDE SEQUENCE [LARGE SCALE GENOMIC DNA]</scope>
    <source>
        <strain evidence="2">ATCC 42464 / BCRC 31852 / DSM 1799</strain>
    </source>
</reference>
<dbReference type="InParanoid" id="G2QIG5"/>
<dbReference type="Gene3D" id="1.10.510.10">
    <property type="entry name" value="Transferase(Phosphotransferase) domain 1"/>
    <property type="match status" value="1"/>
</dbReference>
<keyword evidence="2" id="KW-1185">Reference proteome</keyword>
<evidence type="ECO:0000313" key="1">
    <source>
        <dbReference type="EMBL" id="AEO60339.1"/>
    </source>
</evidence>
<dbReference type="OMA" id="DAMYEIN"/>
<dbReference type="AlphaFoldDB" id="G2QIG5"/>
<dbReference type="VEuPathDB" id="FungiDB:MYCTH_2309491"/>